<reference evidence="2" key="1">
    <citation type="submission" date="2018-08" db="EMBL/GenBank/DDBJ databases">
        <title>Thalassotalea euphylliae genome.</title>
        <authorList>
            <person name="Summers S."/>
            <person name="Rice S.A."/>
            <person name="Freckelton M.L."/>
            <person name="Nedved B.T."/>
            <person name="Hadfield M.G."/>
        </authorList>
    </citation>
    <scope>NUCLEOTIDE SEQUENCE [LARGE SCALE GENOMIC DNA]</scope>
    <source>
        <strain evidence="2">H3</strain>
    </source>
</reference>
<comment type="caution">
    <text evidence="1">The sequence shown here is derived from an EMBL/GenBank/DDBJ whole genome shotgun (WGS) entry which is preliminary data.</text>
</comment>
<dbReference type="RefSeq" id="WP_116015048.1">
    <property type="nucleotide sequence ID" value="NZ_QUOT01000001.1"/>
</dbReference>
<keyword evidence="2" id="KW-1185">Reference proteome</keyword>
<dbReference type="InterPro" id="IPR010836">
    <property type="entry name" value="SapC"/>
</dbReference>
<dbReference type="Proteomes" id="UP000256899">
    <property type="component" value="Unassembled WGS sequence"/>
</dbReference>
<sequence>MAALVALKREQHQSLYIQEGAENSFASSQHLLNLKIHEVGHAGTSLPVFLMKDPKSGVWRVSAVTSFAMGTNLFVEDNQWQPTFKPLAMQTFPFFLMKAEGEGKGYTVGIDPESNAFSEQSGDTIFTDEGKASQRLMKATQLLEASIEQDIQTYQFGQAINDLGLVKAINLVIHRPDGSQETLQGLCTIDEDKLNALSGEQLKSLSDKGYLAPMYAILMSIYQLNSLIRRNNLDQRFNTISEIKIAVNSGNSFS</sequence>
<protein>
    <submittedName>
        <fullName evidence="1">SapC family protein</fullName>
    </submittedName>
</protein>
<organism evidence="1 2">
    <name type="scientific">Thalassotalea euphylliae</name>
    <dbReference type="NCBI Taxonomy" id="1655234"/>
    <lineage>
        <taxon>Bacteria</taxon>
        <taxon>Pseudomonadati</taxon>
        <taxon>Pseudomonadota</taxon>
        <taxon>Gammaproteobacteria</taxon>
        <taxon>Alteromonadales</taxon>
        <taxon>Colwelliaceae</taxon>
        <taxon>Thalassotalea</taxon>
    </lineage>
</organism>
<evidence type="ECO:0000313" key="2">
    <source>
        <dbReference type="Proteomes" id="UP000256899"/>
    </source>
</evidence>
<dbReference type="AlphaFoldDB" id="A0A3E0U385"/>
<proteinExistence type="predicted"/>
<gene>
    <name evidence="1" type="ORF">DXX94_08040</name>
</gene>
<dbReference type="EMBL" id="QUOT01000001">
    <property type="protein sequence ID" value="REL30665.1"/>
    <property type="molecule type" value="Genomic_DNA"/>
</dbReference>
<dbReference type="Pfam" id="PF07277">
    <property type="entry name" value="SapC"/>
    <property type="match status" value="1"/>
</dbReference>
<accession>A0A3E0U385</accession>
<name>A0A3E0U385_9GAMM</name>
<evidence type="ECO:0000313" key="1">
    <source>
        <dbReference type="EMBL" id="REL30665.1"/>
    </source>
</evidence>